<accession>A0A8J2UG45</accession>
<gene>
    <name evidence="1" type="ORF">GCM10011511_40200</name>
</gene>
<comment type="caution">
    <text evidence="1">The sequence shown here is derived from an EMBL/GenBank/DDBJ whole genome shotgun (WGS) entry which is preliminary data.</text>
</comment>
<dbReference type="EMBL" id="BMJC01000004">
    <property type="protein sequence ID" value="GGB12523.1"/>
    <property type="molecule type" value="Genomic_DNA"/>
</dbReference>
<name>A0A8J2UG45_9BACT</name>
<reference evidence="1" key="2">
    <citation type="submission" date="2020-09" db="EMBL/GenBank/DDBJ databases">
        <authorList>
            <person name="Sun Q."/>
            <person name="Zhou Y."/>
        </authorList>
    </citation>
    <scope>NUCLEOTIDE SEQUENCE</scope>
    <source>
        <strain evidence="1">CGMCC 1.15448</strain>
    </source>
</reference>
<evidence type="ECO:0000313" key="1">
    <source>
        <dbReference type="EMBL" id="GGB12523.1"/>
    </source>
</evidence>
<organism evidence="1 2">
    <name type="scientific">Puia dinghuensis</name>
    <dbReference type="NCBI Taxonomy" id="1792502"/>
    <lineage>
        <taxon>Bacteria</taxon>
        <taxon>Pseudomonadati</taxon>
        <taxon>Bacteroidota</taxon>
        <taxon>Chitinophagia</taxon>
        <taxon>Chitinophagales</taxon>
        <taxon>Chitinophagaceae</taxon>
        <taxon>Puia</taxon>
    </lineage>
</organism>
<proteinExistence type="predicted"/>
<sequence length="208" mass="23747">MDKIGEFEKALTAHAQKYHTGDWKWRVWQIQSGPDAGGFMITEGPNSWEQIDKRGDLGTEHMEDWNKNVSVYLTDRFSAQYGVFEEELSTVQLTDYADKIAITHVFPKPGMGDQVENQLKMAKKAWAAGNQTVAVYSTSASGPVQYLLVYRYKQGLKEREKGFRAPFKDRYETANGKGSYGEFMEGISKYTDHGWSEILFFRPDLSSK</sequence>
<reference evidence="1" key="1">
    <citation type="journal article" date="2014" name="Int. J. Syst. Evol. Microbiol.">
        <title>Complete genome sequence of Corynebacterium casei LMG S-19264T (=DSM 44701T), isolated from a smear-ripened cheese.</title>
        <authorList>
            <consortium name="US DOE Joint Genome Institute (JGI-PGF)"/>
            <person name="Walter F."/>
            <person name="Albersmeier A."/>
            <person name="Kalinowski J."/>
            <person name="Ruckert C."/>
        </authorList>
    </citation>
    <scope>NUCLEOTIDE SEQUENCE</scope>
    <source>
        <strain evidence="1">CGMCC 1.15448</strain>
    </source>
</reference>
<keyword evidence="2" id="KW-1185">Reference proteome</keyword>
<protein>
    <submittedName>
        <fullName evidence="1">Uncharacterized protein</fullName>
    </submittedName>
</protein>
<dbReference type="AlphaFoldDB" id="A0A8J2UG45"/>
<evidence type="ECO:0000313" key="2">
    <source>
        <dbReference type="Proteomes" id="UP000607559"/>
    </source>
</evidence>
<dbReference type="Proteomes" id="UP000607559">
    <property type="component" value="Unassembled WGS sequence"/>
</dbReference>